<dbReference type="OrthoDB" id="7721587at2"/>
<dbReference type="Gene3D" id="3.40.630.100">
    <property type="entry name" value="Poly-gamma-glutamate hydrolase, zinc-binding motif"/>
    <property type="match status" value="1"/>
</dbReference>
<organism evidence="2 3">
    <name type="scientific">Planifilum fulgidum</name>
    <dbReference type="NCBI Taxonomy" id="201973"/>
    <lineage>
        <taxon>Bacteria</taxon>
        <taxon>Bacillati</taxon>
        <taxon>Bacillota</taxon>
        <taxon>Bacilli</taxon>
        <taxon>Bacillales</taxon>
        <taxon>Thermoactinomycetaceae</taxon>
        <taxon>Planifilum</taxon>
    </lineage>
</organism>
<dbReference type="InterPro" id="IPR008585">
    <property type="entry name" value="Gamma_PGA_hydro"/>
</dbReference>
<sequence>MKKVLVSLLATLVVVSLSAPNAFAAKDIFRNWNELSSHYQEGKDFTIETQSTSNDVIILAIHGGRVEKGTSELAKAIAKDDHSYYIFHAHVYHDTNQDQRNDLHLTAKNYDEPRALQMTAQKNKVVSLHGAKGTEKIVYMGGLNEYLRDIIDRELSAAGFRTEEAPEDLNGNHPENIANKNRTLEGAQMELTTALREELLENPDQMEKFANAVRTAISKASSHPRGRTYEFGSHQFSNYFWLNNGNPFYLTPEDTILGVQSPLDPSKKQKIRFDIYDQNNKLIVSRSAEAVGHKRFKYILGLPTGYYKIKVVNVSGNPSWIYGGLQY</sequence>
<keyword evidence="1" id="KW-0732">Signal</keyword>
<feature type="chain" id="PRO_5011750287" evidence="1">
    <location>
        <begin position="25"/>
        <end position="327"/>
    </location>
</feature>
<gene>
    <name evidence="2" type="ORF">SAMN04488025_10290</name>
</gene>
<dbReference type="Pfam" id="PF05908">
    <property type="entry name" value="Gamma_PGA_hydro"/>
    <property type="match status" value="1"/>
</dbReference>
<reference evidence="2 3" key="1">
    <citation type="submission" date="2016-10" db="EMBL/GenBank/DDBJ databases">
        <authorList>
            <person name="de Groot N.N."/>
        </authorList>
    </citation>
    <scope>NUCLEOTIDE SEQUENCE [LARGE SCALE GENOMIC DNA]</scope>
    <source>
        <strain evidence="2 3">DSM 44945</strain>
    </source>
</reference>
<accession>A0A1I2KQD1</accession>
<name>A0A1I2KQD1_9BACL</name>
<protein>
    <submittedName>
        <fullName evidence="2">Phage-related replication protein YjqB, UPF0714/DUF867 family</fullName>
    </submittedName>
</protein>
<dbReference type="RefSeq" id="WP_092035532.1">
    <property type="nucleotide sequence ID" value="NZ_FOOK01000002.1"/>
</dbReference>
<proteinExistence type="predicted"/>
<evidence type="ECO:0000313" key="3">
    <source>
        <dbReference type="Proteomes" id="UP000198661"/>
    </source>
</evidence>
<keyword evidence="3" id="KW-1185">Reference proteome</keyword>
<dbReference type="EMBL" id="FOOK01000002">
    <property type="protein sequence ID" value="SFF67106.1"/>
    <property type="molecule type" value="Genomic_DNA"/>
</dbReference>
<evidence type="ECO:0000256" key="1">
    <source>
        <dbReference type="SAM" id="SignalP"/>
    </source>
</evidence>
<dbReference type="AlphaFoldDB" id="A0A1I2KQD1"/>
<evidence type="ECO:0000313" key="2">
    <source>
        <dbReference type="EMBL" id="SFF67106.1"/>
    </source>
</evidence>
<dbReference type="STRING" id="201973.SAMN04488025_10290"/>
<dbReference type="Proteomes" id="UP000198661">
    <property type="component" value="Unassembled WGS sequence"/>
</dbReference>
<dbReference type="InterPro" id="IPR038128">
    <property type="entry name" value="Gamma_PGA_hydro_sf"/>
</dbReference>
<feature type="signal peptide" evidence="1">
    <location>
        <begin position="1"/>
        <end position="24"/>
    </location>
</feature>